<name>A0AAD4BDS1_BOLED</name>
<dbReference type="Proteomes" id="UP001194468">
    <property type="component" value="Unassembled WGS sequence"/>
</dbReference>
<proteinExistence type="predicted"/>
<comment type="caution">
    <text evidence="2">The sequence shown here is derived from an EMBL/GenBank/DDBJ whole genome shotgun (WGS) entry which is preliminary data.</text>
</comment>
<evidence type="ECO:0000313" key="3">
    <source>
        <dbReference type="Proteomes" id="UP001194468"/>
    </source>
</evidence>
<protein>
    <submittedName>
        <fullName evidence="2">Uncharacterized protein</fullName>
    </submittedName>
</protein>
<accession>A0AAD4BDS1</accession>
<dbReference type="EMBL" id="WHUW01000348">
    <property type="protein sequence ID" value="KAF8415271.1"/>
    <property type="molecule type" value="Genomic_DNA"/>
</dbReference>
<gene>
    <name evidence="2" type="ORF">L210DRAFT_3424112</name>
    <name evidence="1" type="ORF">L210DRAFT_3432037</name>
</gene>
<reference evidence="2" key="1">
    <citation type="submission" date="2019-10" db="EMBL/GenBank/DDBJ databases">
        <authorList>
            <consortium name="DOE Joint Genome Institute"/>
            <person name="Kuo A."/>
            <person name="Miyauchi S."/>
            <person name="Kiss E."/>
            <person name="Drula E."/>
            <person name="Kohler A."/>
            <person name="Sanchez-Garcia M."/>
            <person name="Andreopoulos B."/>
            <person name="Barry K.W."/>
            <person name="Bonito G."/>
            <person name="Buee M."/>
            <person name="Carver A."/>
            <person name="Chen C."/>
            <person name="Cichocki N."/>
            <person name="Clum A."/>
            <person name="Culley D."/>
            <person name="Crous P.W."/>
            <person name="Fauchery L."/>
            <person name="Girlanda M."/>
            <person name="Hayes R."/>
            <person name="Keri Z."/>
            <person name="LaButti K."/>
            <person name="Lipzen A."/>
            <person name="Lombard V."/>
            <person name="Magnuson J."/>
            <person name="Maillard F."/>
            <person name="Morin E."/>
            <person name="Murat C."/>
            <person name="Nolan M."/>
            <person name="Ohm R."/>
            <person name="Pangilinan J."/>
            <person name="Pereira M."/>
            <person name="Perotto S."/>
            <person name="Peter M."/>
            <person name="Riley R."/>
            <person name="Sitrit Y."/>
            <person name="Stielow B."/>
            <person name="Szollosi G."/>
            <person name="Zifcakova L."/>
            <person name="Stursova M."/>
            <person name="Spatafora J.W."/>
            <person name="Tedersoo L."/>
            <person name="Vaario L.-M."/>
            <person name="Yamada A."/>
            <person name="Yan M."/>
            <person name="Wang P."/>
            <person name="Xu J."/>
            <person name="Bruns T."/>
            <person name="Baldrian P."/>
            <person name="Vilgalys R."/>
            <person name="Henrissat B."/>
            <person name="Grigoriev I.V."/>
            <person name="Hibbett D."/>
            <person name="Nagy L.G."/>
            <person name="Martin F.M."/>
        </authorList>
    </citation>
    <scope>NUCLEOTIDE SEQUENCE</scope>
    <source>
        <strain evidence="2">BED1</strain>
    </source>
</reference>
<reference evidence="2" key="2">
    <citation type="journal article" date="2020" name="Nat. Commun.">
        <title>Large-scale genome sequencing of mycorrhizal fungi provides insights into the early evolution of symbiotic traits.</title>
        <authorList>
            <person name="Miyauchi S."/>
            <person name="Kiss E."/>
            <person name="Kuo A."/>
            <person name="Drula E."/>
            <person name="Kohler A."/>
            <person name="Sanchez-Garcia M."/>
            <person name="Morin E."/>
            <person name="Andreopoulos B."/>
            <person name="Barry K.W."/>
            <person name="Bonito G."/>
            <person name="Buee M."/>
            <person name="Carver A."/>
            <person name="Chen C."/>
            <person name="Cichocki N."/>
            <person name="Clum A."/>
            <person name="Culley D."/>
            <person name="Crous P.W."/>
            <person name="Fauchery L."/>
            <person name="Girlanda M."/>
            <person name="Hayes R.D."/>
            <person name="Keri Z."/>
            <person name="LaButti K."/>
            <person name="Lipzen A."/>
            <person name="Lombard V."/>
            <person name="Magnuson J."/>
            <person name="Maillard F."/>
            <person name="Murat C."/>
            <person name="Nolan M."/>
            <person name="Ohm R.A."/>
            <person name="Pangilinan J."/>
            <person name="Pereira M.F."/>
            <person name="Perotto S."/>
            <person name="Peter M."/>
            <person name="Pfister S."/>
            <person name="Riley R."/>
            <person name="Sitrit Y."/>
            <person name="Stielow J.B."/>
            <person name="Szollosi G."/>
            <person name="Zifcakova L."/>
            <person name="Stursova M."/>
            <person name="Spatafora J.W."/>
            <person name="Tedersoo L."/>
            <person name="Vaario L.M."/>
            <person name="Yamada A."/>
            <person name="Yan M."/>
            <person name="Wang P."/>
            <person name="Xu J."/>
            <person name="Bruns T."/>
            <person name="Baldrian P."/>
            <person name="Vilgalys R."/>
            <person name="Dunand C."/>
            <person name="Henrissat B."/>
            <person name="Grigoriev I.V."/>
            <person name="Hibbett D."/>
            <person name="Nagy L.G."/>
            <person name="Martin F.M."/>
        </authorList>
    </citation>
    <scope>NUCLEOTIDE SEQUENCE</scope>
    <source>
        <strain evidence="2">BED1</strain>
    </source>
</reference>
<sequence>MGYTPQEISSMANANECALGIYYGLIYNLTEYVNFGPSVQGPHSEVAPSAV</sequence>
<evidence type="ECO:0000313" key="1">
    <source>
        <dbReference type="EMBL" id="KAF8415271.1"/>
    </source>
</evidence>
<keyword evidence="3" id="KW-1185">Reference proteome</keyword>
<dbReference type="AlphaFoldDB" id="A0AAD4BDS1"/>
<organism evidence="2 3">
    <name type="scientific">Boletus edulis BED1</name>
    <dbReference type="NCBI Taxonomy" id="1328754"/>
    <lineage>
        <taxon>Eukaryota</taxon>
        <taxon>Fungi</taxon>
        <taxon>Dikarya</taxon>
        <taxon>Basidiomycota</taxon>
        <taxon>Agaricomycotina</taxon>
        <taxon>Agaricomycetes</taxon>
        <taxon>Agaricomycetidae</taxon>
        <taxon>Boletales</taxon>
        <taxon>Boletineae</taxon>
        <taxon>Boletaceae</taxon>
        <taxon>Boletoideae</taxon>
        <taxon>Boletus</taxon>
    </lineage>
</organism>
<dbReference type="EMBL" id="WHUW01000138">
    <property type="protein sequence ID" value="KAF8421726.1"/>
    <property type="molecule type" value="Genomic_DNA"/>
</dbReference>
<evidence type="ECO:0000313" key="2">
    <source>
        <dbReference type="EMBL" id="KAF8421726.1"/>
    </source>
</evidence>